<keyword evidence="1" id="KW-0560">Oxidoreductase</keyword>
<name>A0ABV8IBP3_9ACTN</name>
<dbReference type="RefSeq" id="WP_377287560.1">
    <property type="nucleotide sequence ID" value="NZ_JBHSBM010000016.1"/>
</dbReference>
<dbReference type="GO" id="GO:0004601">
    <property type="term" value="F:peroxidase activity"/>
    <property type="evidence" value="ECO:0007669"/>
    <property type="project" value="UniProtKB-KW"/>
</dbReference>
<dbReference type="PANTHER" id="PTHR39624:SF2">
    <property type="entry name" value="OSMC-LIKE PROTEIN"/>
    <property type="match status" value="1"/>
</dbReference>
<dbReference type="InterPro" id="IPR036102">
    <property type="entry name" value="OsmC/Ohrsf"/>
</dbReference>
<gene>
    <name evidence="1" type="ORF">ACFOWE_13160</name>
</gene>
<dbReference type="EMBL" id="JBHSBM010000016">
    <property type="protein sequence ID" value="MFC4059250.1"/>
    <property type="molecule type" value="Genomic_DNA"/>
</dbReference>
<dbReference type="Pfam" id="PF02566">
    <property type="entry name" value="OsmC"/>
    <property type="match status" value="1"/>
</dbReference>
<sequence length="144" mass="15864">MSDNPSETLQVVWRGGSRFDIRTRHHTVRVDQPPDFCGTDTGPTPCELLVGSLAACAAHAAERYLHRCELLADVTVTARYETGVQPARVSRIALTVEAPGLPEGLRESFTRVIEHCAVYNSLRIPPEITFQVLVVDHDHALHGV</sequence>
<keyword evidence="1" id="KW-0575">Peroxidase</keyword>
<dbReference type="SUPFAM" id="SSF82784">
    <property type="entry name" value="OsmC-like"/>
    <property type="match status" value="1"/>
</dbReference>
<dbReference type="EC" id="1.11.1.-" evidence="1"/>
<dbReference type="Proteomes" id="UP001595850">
    <property type="component" value="Unassembled WGS sequence"/>
</dbReference>
<comment type="caution">
    <text evidence="1">The sequence shown here is derived from an EMBL/GenBank/DDBJ whole genome shotgun (WGS) entry which is preliminary data.</text>
</comment>
<dbReference type="InterPro" id="IPR015946">
    <property type="entry name" value="KH_dom-like_a/b"/>
</dbReference>
<keyword evidence="2" id="KW-1185">Reference proteome</keyword>
<accession>A0ABV8IBP3</accession>
<proteinExistence type="predicted"/>
<organism evidence="1 2">
    <name type="scientific">Planomonospora corallina</name>
    <dbReference type="NCBI Taxonomy" id="1806052"/>
    <lineage>
        <taxon>Bacteria</taxon>
        <taxon>Bacillati</taxon>
        <taxon>Actinomycetota</taxon>
        <taxon>Actinomycetes</taxon>
        <taxon>Streptosporangiales</taxon>
        <taxon>Streptosporangiaceae</taxon>
        <taxon>Planomonospora</taxon>
    </lineage>
</organism>
<evidence type="ECO:0000313" key="1">
    <source>
        <dbReference type="EMBL" id="MFC4059250.1"/>
    </source>
</evidence>
<protein>
    <submittedName>
        <fullName evidence="1">OsmC family protein</fullName>
        <ecNumber evidence="1">1.11.1.-</ecNumber>
    </submittedName>
</protein>
<dbReference type="Gene3D" id="3.30.300.20">
    <property type="match status" value="1"/>
</dbReference>
<reference evidence="2" key="1">
    <citation type="journal article" date="2019" name="Int. J. Syst. Evol. Microbiol.">
        <title>The Global Catalogue of Microorganisms (GCM) 10K type strain sequencing project: providing services to taxonomists for standard genome sequencing and annotation.</title>
        <authorList>
            <consortium name="The Broad Institute Genomics Platform"/>
            <consortium name="The Broad Institute Genome Sequencing Center for Infectious Disease"/>
            <person name="Wu L."/>
            <person name="Ma J."/>
        </authorList>
    </citation>
    <scope>NUCLEOTIDE SEQUENCE [LARGE SCALE GENOMIC DNA]</scope>
    <source>
        <strain evidence="2">TBRC 4489</strain>
    </source>
</reference>
<evidence type="ECO:0000313" key="2">
    <source>
        <dbReference type="Proteomes" id="UP001595850"/>
    </source>
</evidence>
<dbReference type="PANTHER" id="PTHR39624">
    <property type="entry name" value="PROTEIN INVOLVED IN RIMO-MEDIATED BETA-METHYLTHIOLATION OF RIBOSOMAL PROTEIN S12 YCAO"/>
    <property type="match status" value="1"/>
</dbReference>
<dbReference type="InterPro" id="IPR003718">
    <property type="entry name" value="OsmC/Ohr_fam"/>
</dbReference>